<evidence type="ECO:0000256" key="5">
    <source>
        <dbReference type="ARBA" id="ARBA00022618"/>
    </source>
</evidence>
<dbReference type="eggNOG" id="COG0544">
    <property type="taxonomic scope" value="Bacteria"/>
</dbReference>
<feature type="domain" description="Trigger factor ribosome-binding bacterial" evidence="11">
    <location>
        <begin position="7"/>
        <end position="124"/>
    </location>
</feature>
<dbReference type="PANTHER" id="PTHR30560">
    <property type="entry name" value="TRIGGER FACTOR CHAPERONE AND PEPTIDYL-PROLYL CIS/TRANS ISOMERASE"/>
    <property type="match status" value="1"/>
</dbReference>
<proteinExistence type="inferred from homology"/>
<dbReference type="FunFam" id="3.30.70.1050:FF:000004">
    <property type="entry name" value="Trigger factor"/>
    <property type="match status" value="1"/>
</dbReference>
<name>Q7V6X2_PROMM</name>
<evidence type="ECO:0000256" key="10">
    <source>
        <dbReference type="ARBA" id="ARBA00024849"/>
    </source>
</evidence>
<evidence type="ECO:0000256" key="6">
    <source>
        <dbReference type="ARBA" id="ARBA00023110"/>
    </source>
</evidence>
<dbReference type="GO" id="GO:0044183">
    <property type="term" value="F:protein folding chaperone"/>
    <property type="evidence" value="ECO:0007669"/>
    <property type="project" value="TreeGrafter"/>
</dbReference>
<dbReference type="GO" id="GO:0003755">
    <property type="term" value="F:peptidyl-prolyl cis-trans isomerase activity"/>
    <property type="evidence" value="ECO:0007669"/>
    <property type="project" value="UniProtKB-KW"/>
</dbReference>
<evidence type="ECO:0000256" key="2">
    <source>
        <dbReference type="ARBA" id="ARBA00004496"/>
    </source>
</evidence>
<protein>
    <recommendedName>
        <fullName evidence="4">peptidylprolyl isomerase</fullName>
        <ecNumber evidence="4">5.2.1.8</ecNumber>
    </recommendedName>
</protein>
<evidence type="ECO:0000256" key="1">
    <source>
        <dbReference type="ARBA" id="ARBA00000971"/>
    </source>
</evidence>
<accession>Q7V6X2</accession>
<dbReference type="HOGENOM" id="CLU_1915208_0_0_3"/>
<comment type="function">
    <text evidence="10">Involved in protein export. Acts as a chaperone by maintaining the newly synthesized protein in an open conformation. Functions as a peptidyl-prolyl cis-trans isomerase.</text>
</comment>
<comment type="subcellular location">
    <subcellularLocation>
        <location evidence="2">Cytoplasm</location>
    </subcellularLocation>
</comment>
<keyword evidence="13" id="KW-1185">Reference proteome</keyword>
<evidence type="ECO:0000256" key="8">
    <source>
        <dbReference type="ARBA" id="ARBA00023235"/>
    </source>
</evidence>
<reference evidence="12 13" key="1">
    <citation type="journal article" date="2003" name="Nature">
        <title>Genome divergence in two Prochlorococcus ecotypes reflects oceanic niche differentiation.</title>
        <authorList>
            <person name="Rocap G."/>
            <person name="Larimer F.W."/>
            <person name="Lamerdin J.E."/>
            <person name="Malfatti S."/>
            <person name="Chain P."/>
            <person name="Ahlgren N.A."/>
            <person name="Arellano A."/>
            <person name="Coleman M."/>
            <person name="Hauser L."/>
            <person name="Hess W.R."/>
            <person name="Johnson Z.I."/>
            <person name="Land M.L."/>
            <person name="Lindell D."/>
            <person name="Post A.F."/>
            <person name="Regala W."/>
            <person name="Shah M."/>
            <person name="Shaw S.L."/>
            <person name="Steglich C."/>
            <person name="Sullivan M.B."/>
            <person name="Ting C.S."/>
            <person name="Tolonen A."/>
            <person name="Webb E.A."/>
            <person name="Zinser E.R."/>
            <person name="Chisholm S.W."/>
        </authorList>
    </citation>
    <scope>NUCLEOTIDE SEQUENCE [LARGE SCALE GENOMIC DNA]</scope>
    <source>
        <strain evidence="13">MIT 9313</strain>
    </source>
</reference>
<dbReference type="AlphaFoldDB" id="Q7V6X2"/>
<dbReference type="RefSeq" id="WP_011130383.1">
    <property type="nucleotide sequence ID" value="NC_005071.1"/>
</dbReference>
<dbReference type="InterPro" id="IPR008881">
    <property type="entry name" value="Trigger_fac_ribosome-bd_bac"/>
</dbReference>
<dbReference type="GO" id="GO:0051083">
    <property type="term" value="P:'de novo' cotranslational protein folding"/>
    <property type="evidence" value="ECO:0007669"/>
    <property type="project" value="TreeGrafter"/>
</dbReference>
<dbReference type="GO" id="GO:0005737">
    <property type="term" value="C:cytoplasm"/>
    <property type="evidence" value="ECO:0007669"/>
    <property type="project" value="UniProtKB-SubCell"/>
</dbReference>
<evidence type="ECO:0000313" key="13">
    <source>
        <dbReference type="Proteomes" id="UP000001423"/>
    </source>
</evidence>
<keyword evidence="5" id="KW-0132">Cell division</keyword>
<keyword evidence="9" id="KW-0131">Cell cycle</keyword>
<dbReference type="GO" id="GO:0043335">
    <property type="term" value="P:protein unfolding"/>
    <property type="evidence" value="ECO:0007669"/>
    <property type="project" value="TreeGrafter"/>
</dbReference>
<dbReference type="PANTHER" id="PTHR30560:SF3">
    <property type="entry name" value="TRIGGER FACTOR-LIKE PROTEIN TIG, CHLOROPLASTIC"/>
    <property type="match status" value="1"/>
</dbReference>
<dbReference type="Proteomes" id="UP000001423">
    <property type="component" value="Chromosome"/>
</dbReference>
<dbReference type="Pfam" id="PF05697">
    <property type="entry name" value="Trigger_N"/>
    <property type="match status" value="1"/>
</dbReference>
<keyword evidence="6" id="KW-0697">Rotamase</keyword>
<evidence type="ECO:0000256" key="4">
    <source>
        <dbReference type="ARBA" id="ARBA00013194"/>
    </source>
</evidence>
<comment type="similarity">
    <text evidence="3">Belongs to the FKBP-type PPIase family. Tig subfamily.</text>
</comment>
<dbReference type="EC" id="5.2.1.8" evidence="4"/>
<keyword evidence="8" id="KW-0413">Isomerase</keyword>
<sequence>MTKAGLKVKINALPDNHISIELEVPAARCKSSYDAALSRLGSAIRLPGFRPGKIPKQVIIQQIGIARIKAAALEKLIDMTWKEAIVQESIEPISEAQLKEELQTLVDRFSPDRSVTFTLEAEVAAANKQEEE</sequence>
<dbReference type="KEGG" id="pmt:PMT_1011"/>
<dbReference type="InterPro" id="IPR005215">
    <property type="entry name" value="Trig_fac"/>
</dbReference>
<dbReference type="InterPro" id="IPR036611">
    <property type="entry name" value="Trigger_fac_ribosome-bd_sf"/>
</dbReference>
<dbReference type="Gene3D" id="3.30.70.1050">
    <property type="entry name" value="Trigger factor ribosome-binding domain"/>
    <property type="match status" value="1"/>
</dbReference>
<evidence type="ECO:0000256" key="7">
    <source>
        <dbReference type="ARBA" id="ARBA00023186"/>
    </source>
</evidence>
<evidence type="ECO:0000256" key="3">
    <source>
        <dbReference type="ARBA" id="ARBA00005464"/>
    </source>
</evidence>
<evidence type="ECO:0000313" key="12">
    <source>
        <dbReference type="EMBL" id="CAE21186.1"/>
    </source>
</evidence>
<dbReference type="GO" id="GO:0051301">
    <property type="term" value="P:cell division"/>
    <property type="evidence" value="ECO:0007669"/>
    <property type="project" value="UniProtKB-KW"/>
</dbReference>
<comment type="catalytic activity">
    <reaction evidence="1">
        <text>[protein]-peptidylproline (omega=180) = [protein]-peptidylproline (omega=0)</text>
        <dbReference type="Rhea" id="RHEA:16237"/>
        <dbReference type="Rhea" id="RHEA-COMP:10747"/>
        <dbReference type="Rhea" id="RHEA-COMP:10748"/>
        <dbReference type="ChEBI" id="CHEBI:83833"/>
        <dbReference type="ChEBI" id="CHEBI:83834"/>
        <dbReference type="EC" id="5.2.1.8"/>
    </reaction>
</comment>
<keyword evidence="7" id="KW-0143">Chaperone</keyword>
<evidence type="ECO:0000256" key="9">
    <source>
        <dbReference type="ARBA" id="ARBA00023306"/>
    </source>
</evidence>
<evidence type="ECO:0000259" key="11">
    <source>
        <dbReference type="Pfam" id="PF05697"/>
    </source>
</evidence>
<dbReference type="EMBL" id="BX548175">
    <property type="protein sequence ID" value="CAE21186.1"/>
    <property type="molecule type" value="Genomic_DNA"/>
</dbReference>
<dbReference type="SUPFAM" id="SSF102735">
    <property type="entry name" value="Trigger factor ribosome-binding domain"/>
    <property type="match status" value="1"/>
</dbReference>
<dbReference type="GO" id="GO:0043022">
    <property type="term" value="F:ribosome binding"/>
    <property type="evidence" value="ECO:0007669"/>
    <property type="project" value="TreeGrafter"/>
</dbReference>
<dbReference type="OrthoDB" id="9767721at2"/>
<gene>
    <name evidence="12" type="primary">tig</name>
    <name evidence="12" type="ordered locus">PMT_1011</name>
</gene>
<dbReference type="GO" id="GO:0015031">
    <property type="term" value="P:protein transport"/>
    <property type="evidence" value="ECO:0007669"/>
    <property type="project" value="InterPro"/>
</dbReference>
<organism evidence="12 13">
    <name type="scientific">Prochlorococcus marinus (strain MIT 9313)</name>
    <dbReference type="NCBI Taxonomy" id="74547"/>
    <lineage>
        <taxon>Bacteria</taxon>
        <taxon>Bacillati</taxon>
        <taxon>Cyanobacteriota</taxon>
        <taxon>Cyanophyceae</taxon>
        <taxon>Synechococcales</taxon>
        <taxon>Prochlorococcaceae</taxon>
        <taxon>Prochlorococcus</taxon>
    </lineage>
</organism>